<evidence type="ECO:0000313" key="18">
    <source>
        <dbReference type="Proteomes" id="UP000594468"/>
    </source>
</evidence>
<keyword evidence="8 14" id="KW-0862">Zinc</keyword>
<keyword evidence="18" id="KW-1185">Reference proteome</keyword>
<name>A0A7S8E9W4_9CHLR</name>
<dbReference type="GO" id="GO:0042802">
    <property type="term" value="F:identical protein binding"/>
    <property type="evidence" value="ECO:0007669"/>
    <property type="project" value="UniProtKB-ARBA"/>
</dbReference>
<reference evidence="17 18" key="1">
    <citation type="submission" date="2020-02" db="EMBL/GenBank/DDBJ databases">
        <authorList>
            <person name="Zheng R.K."/>
            <person name="Sun C.M."/>
        </authorList>
    </citation>
    <scope>NUCLEOTIDE SEQUENCE [LARGE SCALE GENOMIC DNA]</scope>
    <source>
        <strain evidence="18">rifampicinis</strain>
    </source>
</reference>
<organism evidence="17 18">
    <name type="scientific">Phototrophicus methaneseepsis</name>
    <dbReference type="NCBI Taxonomy" id="2710758"/>
    <lineage>
        <taxon>Bacteria</taxon>
        <taxon>Bacillati</taxon>
        <taxon>Chloroflexota</taxon>
        <taxon>Candidatus Thermofontia</taxon>
        <taxon>Phototrophicales</taxon>
        <taxon>Phototrophicaceae</taxon>
        <taxon>Phototrophicus</taxon>
    </lineage>
</organism>
<gene>
    <name evidence="17" type="primary">cdd</name>
    <name evidence="17" type="ORF">G4Y79_00775</name>
</gene>
<dbReference type="GO" id="GO:0005829">
    <property type="term" value="C:cytosol"/>
    <property type="evidence" value="ECO:0007669"/>
    <property type="project" value="TreeGrafter"/>
</dbReference>
<dbReference type="EMBL" id="CP062983">
    <property type="protein sequence ID" value="QPC82939.1"/>
    <property type="molecule type" value="Genomic_DNA"/>
</dbReference>
<dbReference type="Gene3D" id="3.40.140.10">
    <property type="entry name" value="Cytidine Deaminase, domain 2"/>
    <property type="match status" value="1"/>
</dbReference>
<evidence type="ECO:0000259" key="16">
    <source>
        <dbReference type="PROSITE" id="PS51747"/>
    </source>
</evidence>
<dbReference type="GO" id="GO:0008270">
    <property type="term" value="F:zinc ion binding"/>
    <property type="evidence" value="ECO:0007669"/>
    <property type="project" value="UniProtKB-UniRule"/>
</dbReference>
<dbReference type="GO" id="GO:0072527">
    <property type="term" value="P:pyrimidine-containing compound metabolic process"/>
    <property type="evidence" value="ECO:0007669"/>
    <property type="project" value="UniProtKB-ARBA"/>
</dbReference>
<dbReference type="Pfam" id="PF00383">
    <property type="entry name" value="dCMP_cyt_deam_1"/>
    <property type="match status" value="1"/>
</dbReference>
<dbReference type="InterPro" id="IPR016193">
    <property type="entry name" value="Cytidine_deaminase-like"/>
</dbReference>
<dbReference type="InterPro" id="IPR016192">
    <property type="entry name" value="APOBEC/CMP_deaminase_Zn-bd"/>
</dbReference>
<dbReference type="GO" id="GO:0004126">
    <property type="term" value="F:cytidine deaminase activity"/>
    <property type="evidence" value="ECO:0007669"/>
    <property type="project" value="UniProtKB-UniRule"/>
</dbReference>
<dbReference type="PROSITE" id="PS51747">
    <property type="entry name" value="CYT_DCMP_DEAMINASES_2"/>
    <property type="match status" value="1"/>
</dbReference>
<evidence type="ECO:0000256" key="14">
    <source>
        <dbReference type="PIRSR" id="PIRSR606262-3"/>
    </source>
</evidence>
<evidence type="ECO:0000256" key="10">
    <source>
        <dbReference type="ARBA" id="ARBA00049252"/>
    </source>
</evidence>
<evidence type="ECO:0000256" key="7">
    <source>
        <dbReference type="ARBA" id="ARBA00022801"/>
    </source>
</evidence>
<comment type="similarity">
    <text evidence="3 15">Belongs to the cytidine and deoxycytidylate deaminase family.</text>
</comment>
<evidence type="ECO:0000256" key="2">
    <source>
        <dbReference type="ARBA" id="ARBA00003949"/>
    </source>
</evidence>
<comment type="catalytic activity">
    <reaction evidence="10 15">
        <text>2'-deoxycytidine + H2O + H(+) = 2'-deoxyuridine + NH4(+)</text>
        <dbReference type="Rhea" id="RHEA:13433"/>
        <dbReference type="ChEBI" id="CHEBI:15377"/>
        <dbReference type="ChEBI" id="CHEBI:15378"/>
        <dbReference type="ChEBI" id="CHEBI:15698"/>
        <dbReference type="ChEBI" id="CHEBI:16450"/>
        <dbReference type="ChEBI" id="CHEBI:28938"/>
        <dbReference type="EC" id="3.5.4.5"/>
    </reaction>
</comment>
<dbReference type="GO" id="GO:0055086">
    <property type="term" value="P:nucleobase-containing small molecule metabolic process"/>
    <property type="evidence" value="ECO:0007669"/>
    <property type="project" value="UniProtKB-ARBA"/>
</dbReference>
<dbReference type="InterPro" id="IPR050202">
    <property type="entry name" value="Cyt/Deoxycyt_deaminase"/>
</dbReference>
<evidence type="ECO:0000256" key="11">
    <source>
        <dbReference type="ARBA" id="ARBA00049558"/>
    </source>
</evidence>
<dbReference type="PANTHER" id="PTHR11644">
    <property type="entry name" value="CYTIDINE DEAMINASE"/>
    <property type="match status" value="1"/>
</dbReference>
<evidence type="ECO:0000313" key="17">
    <source>
        <dbReference type="EMBL" id="QPC82939.1"/>
    </source>
</evidence>
<dbReference type="NCBIfam" id="TIGR01354">
    <property type="entry name" value="cyt_deam_tetra"/>
    <property type="match status" value="1"/>
</dbReference>
<comment type="cofactor">
    <cofactor evidence="1 14 15">
        <name>Zn(2+)</name>
        <dbReference type="ChEBI" id="CHEBI:29105"/>
    </cofactor>
</comment>
<dbReference type="InterPro" id="IPR002125">
    <property type="entry name" value="CMP_dCMP_dom"/>
</dbReference>
<dbReference type="Proteomes" id="UP000594468">
    <property type="component" value="Chromosome"/>
</dbReference>
<feature type="binding site" evidence="14">
    <location>
        <position position="57"/>
    </location>
    <ligand>
        <name>Zn(2+)</name>
        <dbReference type="ChEBI" id="CHEBI:29105"/>
        <note>catalytic</note>
    </ligand>
</feature>
<accession>A0A7S8E9W4</accession>
<dbReference type="InterPro" id="IPR006262">
    <property type="entry name" value="Cyt_deam_tetra"/>
</dbReference>
<dbReference type="PROSITE" id="PS00903">
    <property type="entry name" value="CYT_DCMP_DEAMINASES_1"/>
    <property type="match status" value="1"/>
</dbReference>
<evidence type="ECO:0000256" key="8">
    <source>
        <dbReference type="ARBA" id="ARBA00022833"/>
    </source>
</evidence>
<feature type="active site" description="Proton donor" evidence="12">
    <location>
        <position position="59"/>
    </location>
</feature>
<evidence type="ECO:0000256" key="12">
    <source>
        <dbReference type="PIRSR" id="PIRSR606262-1"/>
    </source>
</evidence>
<feature type="domain" description="CMP/dCMP-type deaminase" evidence="16">
    <location>
        <begin position="5"/>
        <end position="130"/>
    </location>
</feature>
<dbReference type="AlphaFoldDB" id="A0A7S8E9W4"/>
<dbReference type="FunFam" id="3.40.140.10:FF:000008">
    <property type="entry name" value="Cytidine deaminase"/>
    <property type="match status" value="1"/>
</dbReference>
<feature type="binding site" evidence="14">
    <location>
        <position position="88"/>
    </location>
    <ligand>
        <name>Zn(2+)</name>
        <dbReference type="ChEBI" id="CHEBI:29105"/>
        <note>catalytic</note>
    </ligand>
</feature>
<feature type="binding site" evidence="13">
    <location>
        <begin position="46"/>
        <end position="52"/>
    </location>
    <ligand>
        <name>substrate</name>
    </ligand>
</feature>
<evidence type="ECO:0000256" key="4">
    <source>
        <dbReference type="ARBA" id="ARBA00012783"/>
    </source>
</evidence>
<evidence type="ECO:0000256" key="13">
    <source>
        <dbReference type="PIRSR" id="PIRSR606262-2"/>
    </source>
</evidence>
<dbReference type="CDD" id="cd01283">
    <property type="entry name" value="cytidine_deaminase"/>
    <property type="match status" value="1"/>
</dbReference>
<comment type="function">
    <text evidence="2 15">This enzyme scavenges exogenous and endogenous cytidine and 2'-deoxycytidine for UMP synthesis.</text>
</comment>
<evidence type="ECO:0000256" key="6">
    <source>
        <dbReference type="ARBA" id="ARBA00022723"/>
    </source>
</evidence>
<proteinExistence type="inferred from homology"/>
<keyword evidence="6 14" id="KW-0479">Metal-binding</keyword>
<dbReference type="KEGG" id="pmet:G4Y79_00775"/>
<feature type="binding site" evidence="14">
    <location>
        <position position="91"/>
    </location>
    <ligand>
        <name>Zn(2+)</name>
        <dbReference type="ChEBI" id="CHEBI:29105"/>
        <note>catalytic</note>
    </ligand>
</feature>
<dbReference type="SUPFAM" id="SSF53927">
    <property type="entry name" value="Cytidine deaminase-like"/>
    <property type="match status" value="1"/>
</dbReference>
<comment type="catalytic activity">
    <reaction evidence="11 15">
        <text>cytidine + H2O + H(+) = uridine + NH4(+)</text>
        <dbReference type="Rhea" id="RHEA:16069"/>
        <dbReference type="ChEBI" id="CHEBI:15377"/>
        <dbReference type="ChEBI" id="CHEBI:15378"/>
        <dbReference type="ChEBI" id="CHEBI:16704"/>
        <dbReference type="ChEBI" id="CHEBI:17562"/>
        <dbReference type="ChEBI" id="CHEBI:28938"/>
        <dbReference type="EC" id="3.5.4.5"/>
    </reaction>
</comment>
<sequence length="136" mass="14354">MTTAIQVDALIQAAITAADYAYVPYSEYPVGAALLTTEGEIFTGCNVENAAYPAGICGERTAVFKAVSEGERSFQAIAIATKNGGAPCGICRQVMYEFAPTLRVICCDFEGAVTIDQPLNELLVHGFGPSSLPRPD</sequence>
<dbReference type="NCBIfam" id="NF004064">
    <property type="entry name" value="PRK05578.1"/>
    <property type="match status" value="1"/>
</dbReference>
<evidence type="ECO:0000256" key="3">
    <source>
        <dbReference type="ARBA" id="ARBA00006576"/>
    </source>
</evidence>
<keyword evidence="7 15" id="KW-0378">Hydrolase</keyword>
<protein>
    <recommendedName>
        <fullName evidence="5 15">Cytidine deaminase</fullName>
        <ecNumber evidence="4 15">3.5.4.5</ecNumber>
    </recommendedName>
    <alternativeName>
        <fullName evidence="9 15">Cytidine aminohydrolase</fullName>
    </alternativeName>
</protein>
<dbReference type="RefSeq" id="WP_195171008.1">
    <property type="nucleotide sequence ID" value="NZ_CP062983.1"/>
</dbReference>
<evidence type="ECO:0000256" key="9">
    <source>
        <dbReference type="ARBA" id="ARBA00032005"/>
    </source>
</evidence>
<evidence type="ECO:0000256" key="1">
    <source>
        <dbReference type="ARBA" id="ARBA00001947"/>
    </source>
</evidence>
<dbReference type="PANTHER" id="PTHR11644:SF2">
    <property type="entry name" value="CYTIDINE DEAMINASE"/>
    <property type="match status" value="1"/>
</dbReference>
<dbReference type="EC" id="3.5.4.5" evidence="4 15"/>
<evidence type="ECO:0000256" key="15">
    <source>
        <dbReference type="RuleBase" id="RU364006"/>
    </source>
</evidence>
<evidence type="ECO:0000256" key="5">
    <source>
        <dbReference type="ARBA" id="ARBA00018266"/>
    </source>
</evidence>